<dbReference type="InterPro" id="IPR036291">
    <property type="entry name" value="NAD(P)-bd_dom_sf"/>
</dbReference>
<evidence type="ECO:0000313" key="3">
    <source>
        <dbReference type="Proteomes" id="UP000655868"/>
    </source>
</evidence>
<feature type="domain" description="NmrA-like" evidence="1">
    <location>
        <begin position="2"/>
        <end position="247"/>
    </location>
</feature>
<proteinExistence type="predicted"/>
<protein>
    <submittedName>
        <fullName evidence="2">SDR family oxidoreductase</fullName>
    </submittedName>
</protein>
<dbReference type="Gene3D" id="3.40.50.720">
    <property type="entry name" value="NAD(P)-binding Rossmann-like Domain"/>
    <property type="match status" value="1"/>
</dbReference>
<comment type="caution">
    <text evidence="2">The sequence shown here is derived from an EMBL/GenBank/DDBJ whole genome shotgun (WGS) entry which is preliminary data.</text>
</comment>
<dbReference type="Pfam" id="PF05368">
    <property type="entry name" value="NmrA"/>
    <property type="match status" value="1"/>
</dbReference>
<reference evidence="2" key="1">
    <citation type="submission" date="2020-12" db="EMBL/GenBank/DDBJ databases">
        <title>Antrihabitans popcorni sp. nov. and Antrihabitans auranticaus sp. nov., isolated from a larva cave.</title>
        <authorList>
            <person name="Lee S.D."/>
            <person name="Kim I.S."/>
        </authorList>
    </citation>
    <scope>NUCLEOTIDE SEQUENCE</scope>
    <source>
        <strain evidence="2">YC3-6</strain>
    </source>
</reference>
<dbReference type="InterPro" id="IPR052718">
    <property type="entry name" value="NmrA-type_oxidoreductase"/>
</dbReference>
<gene>
    <name evidence="2" type="ORF">JGU71_12385</name>
</gene>
<dbReference type="CDD" id="cd05269">
    <property type="entry name" value="TMR_SDR_a"/>
    <property type="match status" value="1"/>
</dbReference>
<dbReference type="PANTHER" id="PTHR47129">
    <property type="entry name" value="QUINONE OXIDOREDUCTASE 2"/>
    <property type="match status" value="1"/>
</dbReference>
<dbReference type="AlphaFoldDB" id="A0A934NQY8"/>
<accession>A0A934NQY8</accession>
<evidence type="ECO:0000259" key="1">
    <source>
        <dbReference type="Pfam" id="PF05368"/>
    </source>
</evidence>
<dbReference type="EMBL" id="JAEMNV010000003">
    <property type="protein sequence ID" value="MBJ8339685.1"/>
    <property type="molecule type" value="Genomic_DNA"/>
</dbReference>
<dbReference type="SUPFAM" id="SSF51735">
    <property type="entry name" value="NAD(P)-binding Rossmann-fold domains"/>
    <property type="match status" value="1"/>
</dbReference>
<evidence type="ECO:0000313" key="2">
    <source>
        <dbReference type="EMBL" id="MBJ8339685.1"/>
    </source>
</evidence>
<keyword evidence="3" id="KW-1185">Reference proteome</keyword>
<organism evidence="2 3">
    <name type="scientific">Antrihabitans stalagmiti</name>
    <dbReference type="NCBI Taxonomy" id="2799499"/>
    <lineage>
        <taxon>Bacteria</taxon>
        <taxon>Bacillati</taxon>
        <taxon>Actinomycetota</taxon>
        <taxon>Actinomycetes</taxon>
        <taxon>Mycobacteriales</taxon>
        <taxon>Nocardiaceae</taxon>
        <taxon>Antrihabitans</taxon>
    </lineage>
</organism>
<dbReference type="RefSeq" id="WP_199704404.1">
    <property type="nucleotide sequence ID" value="NZ_JAEMNV010000003.1"/>
</dbReference>
<name>A0A934NQY8_9NOCA</name>
<dbReference type="InterPro" id="IPR008030">
    <property type="entry name" value="NmrA-like"/>
</dbReference>
<dbReference type="PANTHER" id="PTHR47129:SF1">
    <property type="entry name" value="NMRA-LIKE DOMAIN-CONTAINING PROTEIN"/>
    <property type="match status" value="1"/>
</dbReference>
<sequence length="284" mass="29330">MTIAVTGATGNLGRLTVEALLERGVAPSDIVALVRTPAKAADLAERGVQVRAADYDDKQSYVDALAGVDRLVLVSSSTVGQRLAQHTNVIEAAKQAGVGNIAYTSILDAQDSPLALAAEHKATESVLIESGIPFTLLRNGWYWENYTEGLEQTIEHGVLIGASNDGKIAAAARVDFAEAAAVVASTEGHEGRIYELGGDERITKAQLAEAISAVGGKPVVYRNLSEADFAAALVEVGLPEGFAKILADSDAGVGKGGLDTDSGDLQKLIGRPSTPVATVLAAAL</sequence>
<dbReference type="Gene3D" id="3.90.25.10">
    <property type="entry name" value="UDP-galactose 4-epimerase, domain 1"/>
    <property type="match status" value="1"/>
</dbReference>
<dbReference type="Proteomes" id="UP000655868">
    <property type="component" value="Unassembled WGS sequence"/>
</dbReference>